<dbReference type="EMBL" id="KV417480">
    <property type="protein sequence ID" value="KZP34519.1"/>
    <property type="molecule type" value="Genomic_DNA"/>
</dbReference>
<dbReference type="SMART" id="SM00220">
    <property type="entry name" value="S_TKc"/>
    <property type="match status" value="1"/>
</dbReference>
<dbReference type="STRING" id="436010.A0A166X8A5"/>
<evidence type="ECO:0000256" key="7">
    <source>
        <dbReference type="SAM" id="MobiDB-lite"/>
    </source>
</evidence>
<accession>A0A166X8A5</accession>
<evidence type="ECO:0000256" key="4">
    <source>
        <dbReference type="PIRSR" id="PIRSR037993-2"/>
    </source>
</evidence>
<feature type="compositionally biased region" description="Polar residues" evidence="7">
    <location>
        <begin position="163"/>
        <end position="179"/>
    </location>
</feature>
<dbReference type="PROSITE" id="PS00108">
    <property type="entry name" value="PROTEIN_KINASE_ST"/>
    <property type="match status" value="1"/>
</dbReference>
<keyword evidence="2 4" id="KW-0067">ATP-binding</keyword>
<dbReference type="Gene3D" id="1.10.510.10">
    <property type="entry name" value="Transferase(Phosphotransferase) domain 1"/>
    <property type="match status" value="1"/>
</dbReference>
<evidence type="ECO:0000256" key="3">
    <source>
        <dbReference type="PIRSR" id="PIRSR037993-1"/>
    </source>
</evidence>
<feature type="compositionally biased region" description="Low complexity" evidence="7">
    <location>
        <begin position="180"/>
        <end position="190"/>
    </location>
</feature>
<evidence type="ECO:0000256" key="2">
    <source>
        <dbReference type="ARBA" id="ARBA00022840"/>
    </source>
</evidence>
<evidence type="ECO:0000256" key="6">
    <source>
        <dbReference type="RuleBase" id="RU000304"/>
    </source>
</evidence>
<dbReference type="PANTHER" id="PTHR24346:SF72">
    <property type="entry name" value="CAMK PROTEIN KINASE"/>
    <property type="match status" value="1"/>
</dbReference>
<dbReference type="InterPro" id="IPR008271">
    <property type="entry name" value="Ser/Thr_kinase_AS"/>
</dbReference>
<keyword evidence="10" id="KW-1185">Reference proteome</keyword>
<dbReference type="GO" id="GO:0005524">
    <property type="term" value="F:ATP binding"/>
    <property type="evidence" value="ECO:0007669"/>
    <property type="project" value="UniProtKB-UniRule"/>
</dbReference>
<keyword evidence="6" id="KW-0808">Transferase</keyword>
<dbReference type="GO" id="GO:0004674">
    <property type="term" value="F:protein serine/threonine kinase activity"/>
    <property type="evidence" value="ECO:0007669"/>
    <property type="project" value="UniProtKB-KW"/>
</dbReference>
<feature type="active site" description="Proton acceptor" evidence="3">
    <location>
        <position position="270"/>
    </location>
</feature>
<dbReference type="InterPro" id="IPR017441">
    <property type="entry name" value="Protein_kinase_ATP_BS"/>
</dbReference>
<protein>
    <submittedName>
        <fullName evidence="9">Pkinase-domain-containing protein</fullName>
    </submittedName>
</protein>
<dbReference type="GO" id="GO:0005634">
    <property type="term" value="C:nucleus"/>
    <property type="evidence" value="ECO:0007669"/>
    <property type="project" value="TreeGrafter"/>
</dbReference>
<evidence type="ECO:0000256" key="1">
    <source>
        <dbReference type="ARBA" id="ARBA00022741"/>
    </source>
</evidence>
<dbReference type="GO" id="GO:0005829">
    <property type="term" value="C:cytosol"/>
    <property type="evidence" value="ECO:0007669"/>
    <property type="project" value="TreeGrafter"/>
</dbReference>
<evidence type="ECO:0000313" key="9">
    <source>
        <dbReference type="EMBL" id="KZP34519.1"/>
    </source>
</evidence>
<name>A0A166X8A5_9AGAM</name>
<evidence type="ECO:0000313" key="10">
    <source>
        <dbReference type="Proteomes" id="UP000076532"/>
    </source>
</evidence>
<evidence type="ECO:0000256" key="5">
    <source>
        <dbReference type="PROSITE-ProRule" id="PRU10141"/>
    </source>
</evidence>
<dbReference type="PROSITE" id="PS00107">
    <property type="entry name" value="PROTEIN_KINASE_ATP"/>
    <property type="match status" value="1"/>
</dbReference>
<dbReference type="InterPro" id="IPR000719">
    <property type="entry name" value="Prot_kinase_dom"/>
</dbReference>
<keyword evidence="6" id="KW-0723">Serine/threonine-protein kinase</keyword>
<dbReference type="PROSITE" id="PS50011">
    <property type="entry name" value="PROTEIN_KINASE_DOM"/>
    <property type="match status" value="1"/>
</dbReference>
<dbReference type="GO" id="GO:0045719">
    <property type="term" value="P:negative regulation of glycogen biosynthetic process"/>
    <property type="evidence" value="ECO:0007669"/>
    <property type="project" value="TreeGrafter"/>
</dbReference>
<dbReference type="PIRSF" id="PIRSF037993">
    <property type="entry name" value="STPK_Pim-1"/>
    <property type="match status" value="1"/>
</dbReference>
<feature type="binding site" evidence="5">
    <location>
        <position position="83"/>
    </location>
    <ligand>
        <name>ATP</name>
        <dbReference type="ChEBI" id="CHEBI:30616"/>
    </ligand>
</feature>
<dbReference type="Proteomes" id="UP000076532">
    <property type="component" value="Unassembled WGS sequence"/>
</dbReference>
<dbReference type="PANTHER" id="PTHR24346">
    <property type="entry name" value="MAP/MICROTUBULE AFFINITY-REGULATING KINASE"/>
    <property type="match status" value="1"/>
</dbReference>
<gene>
    <name evidence="9" type="ORF">FIBSPDRAFT_906556</name>
</gene>
<organism evidence="9 10">
    <name type="scientific">Athelia psychrophila</name>
    <dbReference type="NCBI Taxonomy" id="1759441"/>
    <lineage>
        <taxon>Eukaryota</taxon>
        <taxon>Fungi</taxon>
        <taxon>Dikarya</taxon>
        <taxon>Basidiomycota</taxon>
        <taxon>Agaricomycotina</taxon>
        <taxon>Agaricomycetes</taxon>
        <taxon>Agaricomycetidae</taxon>
        <taxon>Atheliales</taxon>
        <taxon>Atheliaceae</taxon>
        <taxon>Athelia</taxon>
    </lineage>
</organism>
<keyword evidence="6" id="KW-0418">Kinase</keyword>
<dbReference type="SUPFAM" id="SSF56112">
    <property type="entry name" value="Protein kinase-like (PK-like)"/>
    <property type="match status" value="1"/>
</dbReference>
<dbReference type="InterPro" id="IPR017348">
    <property type="entry name" value="PIM1/2/3"/>
</dbReference>
<keyword evidence="1 5" id="KW-0547">Nucleotide-binding</keyword>
<comment type="similarity">
    <text evidence="6">Belongs to the protein kinase superfamily.</text>
</comment>
<sequence length="405" mass="45472">MTQSQRHPIPNTPSVISSIAIITAMTIASARYSARFPAGHLLHSTFVHNYDLGEELGSGGYGFVMTAYNREHGYEVAVKFIIKSKISEHAWMEDATYGRLPTEVMLLSLVDHSNIVKCLDLYEDQFCFYLVQELHGSPWSKKEPVKTEPQVPTRRDSRFSRVDSPSANASLELSSDTPESSSQHLSAHSSNGNPLYHAQDSQSGQHDRNQPAPNQLLHPPQFPRRPSHDLFECIEQTPGKRLSEEQACHVFAQIVDAVHYLDCQGITHRDIKDENLLIDKDLKVKLIDFGSAVIADPDEPRPYYTLFFGTIAYASSEILLKRPYQAPPAEVWTLGVLLSYILTGMSPFPSQQDAIDGRIILAEIPGVQLSQACLDLMRRCLEPNPELRADIAEVRWHPWMQPSSV</sequence>
<dbReference type="GO" id="GO:0035556">
    <property type="term" value="P:intracellular signal transduction"/>
    <property type="evidence" value="ECO:0007669"/>
    <property type="project" value="TreeGrafter"/>
</dbReference>
<evidence type="ECO:0000259" key="8">
    <source>
        <dbReference type="PROSITE" id="PS50011"/>
    </source>
</evidence>
<feature type="domain" description="Protein kinase" evidence="8">
    <location>
        <begin position="50"/>
        <end position="400"/>
    </location>
</feature>
<dbReference type="OrthoDB" id="10252171at2759"/>
<dbReference type="Pfam" id="PF00069">
    <property type="entry name" value="Pkinase"/>
    <property type="match status" value="2"/>
</dbReference>
<dbReference type="AlphaFoldDB" id="A0A166X8A5"/>
<proteinExistence type="inferred from homology"/>
<feature type="region of interest" description="Disordered" evidence="7">
    <location>
        <begin position="139"/>
        <end position="222"/>
    </location>
</feature>
<reference evidence="9 10" key="1">
    <citation type="journal article" date="2016" name="Mol. Biol. Evol.">
        <title>Comparative Genomics of Early-Diverging Mushroom-Forming Fungi Provides Insights into the Origins of Lignocellulose Decay Capabilities.</title>
        <authorList>
            <person name="Nagy L.G."/>
            <person name="Riley R."/>
            <person name="Tritt A."/>
            <person name="Adam C."/>
            <person name="Daum C."/>
            <person name="Floudas D."/>
            <person name="Sun H."/>
            <person name="Yadav J.S."/>
            <person name="Pangilinan J."/>
            <person name="Larsson K.H."/>
            <person name="Matsuura K."/>
            <person name="Barry K."/>
            <person name="Labutti K."/>
            <person name="Kuo R."/>
            <person name="Ohm R.A."/>
            <person name="Bhattacharya S.S."/>
            <person name="Shirouzu T."/>
            <person name="Yoshinaga Y."/>
            <person name="Martin F.M."/>
            <person name="Grigoriev I.V."/>
            <person name="Hibbett D.S."/>
        </authorList>
    </citation>
    <scope>NUCLEOTIDE SEQUENCE [LARGE SCALE GENOMIC DNA]</scope>
    <source>
        <strain evidence="9 10">CBS 109695</strain>
    </source>
</reference>
<dbReference type="InterPro" id="IPR011009">
    <property type="entry name" value="Kinase-like_dom_sf"/>
</dbReference>
<dbReference type="GO" id="GO:0043066">
    <property type="term" value="P:negative regulation of apoptotic process"/>
    <property type="evidence" value="ECO:0007669"/>
    <property type="project" value="InterPro"/>
</dbReference>
<dbReference type="Gene3D" id="3.30.200.20">
    <property type="entry name" value="Phosphorylase Kinase, domain 1"/>
    <property type="match status" value="1"/>
</dbReference>
<feature type="binding site" evidence="4">
    <location>
        <position position="229"/>
    </location>
    <ligand>
        <name>ATP</name>
        <dbReference type="ChEBI" id="CHEBI:30616"/>
    </ligand>
</feature>